<reference evidence="1" key="1">
    <citation type="submission" date="2020-01" db="EMBL/GenBank/DDBJ databases">
        <authorList>
            <person name="Meier V. D."/>
            <person name="Meier V D."/>
        </authorList>
    </citation>
    <scope>NUCLEOTIDE SEQUENCE</scope>
    <source>
        <strain evidence="1">HLG_WM_MAG_09</strain>
    </source>
</reference>
<dbReference type="AlphaFoldDB" id="A0A6S6UJ02"/>
<dbReference type="EMBL" id="CACVAT010000635">
    <property type="protein sequence ID" value="CAA6830831.1"/>
    <property type="molecule type" value="Genomic_DNA"/>
</dbReference>
<name>A0A6S6UJ02_9GAMM</name>
<evidence type="ECO:0000313" key="1">
    <source>
        <dbReference type="EMBL" id="CAA6830831.1"/>
    </source>
</evidence>
<dbReference type="Pfam" id="PF14384">
    <property type="entry name" value="BrnA_antitoxin"/>
    <property type="match status" value="1"/>
</dbReference>
<dbReference type="InterPro" id="IPR025528">
    <property type="entry name" value="BrnA_antitoxin"/>
</dbReference>
<organism evidence="1">
    <name type="scientific">uncultured Thiotrichaceae bacterium</name>
    <dbReference type="NCBI Taxonomy" id="298394"/>
    <lineage>
        <taxon>Bacteria</taxon>
        <taxon>Pseudomonadati</taxon>
        <taxon>Pseudomonadota</taxon>
        <taxon>Gammaproteobacteria</taxon>
        <taxon>Thiotrichales</taxon>
        <taxon>Thiotrichaceae</taxon>
        <taxon>environmental samples</taxon>
    </lineage>
</organism>
<evidence type="ECO:0008006" key="2">
    <source>
        <dbReference type="Google" id="ProtNLM"/>
    </source>
</evidence>
<proteinExistence type="predicted"/>
<sequence>MINKIKVPSDEDEARIVAAAESDPDARPWTEEELSQVKVAQLRRGRPKVATPKEHVTIRLDADILQALRASGKGWQTRVNDALRDYVAEL</sequence>
<gene>
    <name evidence="1" type="ORF">HELGO_WM66325</name>
</gene>
<accession>A0A6S6UJ02</accession>
<protein>
    <recommendedName>
        <fullName evidence="2">BrnA antitoxin family protein</fullName>
    </recommendedName>
</protein>